<dbReference type="GO" id="GO:0016853">
    <property type="term" value="F:isomerase activity"/>
    <property type="evidence" value="ECO:0007669"/>
    <property type="project" value="UniProtKB-KW"/>
</dbReference>
<reference evidence="1 2" key="1">
    <citation type="submission" date="2019-02" db="EMBL/GenBank/DDBJ databases">
        <title>Pedobacter sp. RP-1-13 sp. nov., isolated from Arctic soil.</title>
        <authorList>
            <person name="Dahal R.H."/>
        </authorList>
    </citation>
    <scope>NUCLEOTIDE SEQUENCE [LARGE SCALE GENOMIC DNA]</scope>
    <source>
        <strain evidence="1 2">RP-1-13</strain>
    </source>
</reference>
<dbReference type="AlphaFoldDB" id="A0A4R0MQ69"/>
<dbReference type="OrthoDB" id="2555274at2"/>
<dbReference type="InterPro" id="IPR036237">
    <property type="entry name" value="Xyl_isomerase-like_sf"/>
</dbReference>
<proteinExistence type="predicted"/>
<dbReference type="SUPFAM" id="SSF51658">
    <property type="entry name" value="Xylose isomerase-like"/>
    <property type="match status" value="1"/>
</dbReference>
<dbReference type="Proteomes" id="UP000292884">
    <property type="component" value="Unassembled WGS sequence"/>
</dbReference>
<keyword evidence="2" id="KW-1185">Reference proteome</keyword>
<gene>
    <name evidence="1" type="ORF">EZ428_18905</name>
</gene>
<dbReference type="Gene3D" id="3.20.20.150">
    <property type="entry name" value="Divalent-metal-dependent TIM barrel enzymes"/>
    <property type="match status" value="1"/>
</dbReference>
<organism evidence="1 2">
    <name type="scientific">Pedobacter frigiditerrae</name>
    <dbReference type="NCBI Taxonomy" id="2530452"/>
    <lineage>
        <taxon>Bacteria</taxon>
        <taxon>Pseudomonadati</taxon>
        <taxon>Bacteroidota</taxon>
        <taxon>Sphingobacteriia</taxon>
        <taxon>Sphingobacteriales</taxon>
        <taxon>Sphingobacteriaceae</taxon>
        <taxon>Pedobacter</taxon>
    </lineage>
</organism>
<dbReference type="RefSeq" id="WP_131554761.1">
    <property type="nucleotide sequence ID" value="NZ_SJSK01000005.1"/>
</dbReference>
<keyword evidence="1" id="KW-0413">Isomerase</keyword>
<accession>A0A4R0MQ69</accession>
<evidence type="ECO:0000313" key="1">
    <source>
        <dbReference type="EMBL" id="TCC88707.1"/>
    </source>
</evidence>
<name>A0A4R0MQ69_9SPHI</name>
<comment type="caution">
    <text evidence="1">The sequence shown here is derived from an EMBL/GenBank/DDBJ whole genome shotgun (WGS) entry which is preliminary data.</text>
</comment>
<sequence>MKLRTFRHLWGITDSFDQVFPLIKNEGYDGIEYKGAAAASNPAFKGLLDQYGFKFIAQVHTIGETVKDHIESFKQIIQASLILNPILFNSQSGKDSWTVAQKHEFITAALAFEAEIGIPVAHEIHRGRITYNPWDTRDFLLAFEELKLCCDFSHWVCVCERLIDSEMEIIKLCAQRCIHLHSRVGYEQGPQVSDPRAPEYEAHLLAHERWWDIIWKTQKNNGNLISTLTPEFGPPEYQHTLPFTKTPVSDLWEICTWMNNRQKERFNQNK</sequence>
<evidence type="ECO:0000313" key="2">
    <source>
        <dbReference type="Proteomes" id="UP000292884"/>
    </source>
</evidence>
<dbReference type="EMBL" id="SJSK01000005">
    <property type="protein sequence ID" value="TCC88707.1"/>
    <property type="molecule type" value="Genomic_DNA"/>
</dbReference>
<protein>
    <submittedName>
        <fullName evidence="1">Sugar phosphate isomerase/epimerase</fullName>
    </submittedName>
</protein>